<dbReference type="RefSeq" id="WP_145055772.1">
    <property type="nucleotide sequence ID" value="NZ_CP036433.1"/>
</dbReference>
<protein>
    <recommendedName>
        <fullName evidence="3">PDZ domain-containing protein</fullName>
    </recommendedName>
</protein>
<dbReference type="Pfam" id="PF17820">
    <property type="entry name" value="PDZ_6"/>
    <property type="match status" value="1"/>
</dbReference>
<dbReference type="SMART" id="SM00228">
    <property type="entry name" value="PDZ"/>
    <property type="match status" value="1"/>
</dbReference>
<dbReference type="InterPro" id="IPR036034">
    <property type="entry name" value="PDZ_sf"/>
</dbReference>
<gene>
    <name evidence="4" type="ORF">Pla8534_48250</name>
</gene>
<evidence type="ECO:0000313" key="4">
    <source>
        <dbReference type="EMBL" id="QDU97000.1"/>
    </source>
</evidence>
<accession>A0A518DYT2</accession>
<dbReference type="PROSITE" id="PS50106">
    <property type="entry name" value="PDZ"/>
    <property type="match status" value="1"/>
</dbReference>
<feature type="signal peptide" evidence="2">
    <location>
        <begin position="1"/>
        <end position="22"/>
    </location>
</feature>
<evidence type="ECO:0000256" key="2">
    <source>
        <dbReference type="SAM" id="SignalP"/>
    </source>
</evidence>
<sequence length="214" mass="22350" precursor="true">MKITLKRLAAACLAMAGCFLLAAPSTAQSPYGPYGQGQAPYGQGQNPYGQGQTPAAAPGAAPAAAPTVIHIHHHYGPAAPSANLISGNQASTAWNYGWQPGTGTIVTPWKQNWGHLGFTGYLGQHGGGVDLDVASLDVFTGLVVDTVTPDSPATQLGLVPGDFIRSINGTAVDNYKQVTNLFEQTEQQPGGELTMEVWNPHTRRTSTLTAKIAD</sequence>
<evidence type="ECO:0000259" key="3">
    <source>
        <dbReference type="PROSITE" id="PS50106"/>
    </source>
</evidence>
<name>A0A518DYT2_9BACT</name>
<dbReference type="KEGG" id="lcre:Pla8534_48250"/>
<dbReference type="Proteomes" id="UP000317648">
    <property type="component" value="Chromosome"/>
</dbReference>
<organism evidence="4 5">
    <name type="scientific">Lignipirellula cremea</name>
    <dbReference type="NCBI Taxonomy" id="2528010"/>
    <lineage>
        <taxon>Bacteria</taxon>
        <taxon>Pseudomonadati</taxon>
        <taxon>Planctomycetota</taxon>
        <taxon>Planctomycetia</taxon>
        <taxon>Pirellulales</taxon>
        <taxon>Pirellulaceae</taxon>
        <taxon>Lignipirellula</taxon>
    </lineage>
</organism>
<evidence type="ECO:0000256" key="1">
    <source>
        <dbReference type="SAM" id="MobiDB-lite"/>
    </source>
</evidence>
<keyword evidence="5" id="KW-1185">Reference proteome</keyword>
<dbReference type="OrthoDB" id="9782003at2"/>
<dbReference type="SUPFAM" id="SSF50156">
    <property type="entry name" value="PDZ domain-like"/>
    <property type="match status" value="1"/>
</dbReference>
<feature type="domain" description="PDZ" evidence="3">
    <location>
        <begin position="105"/>
        <end position="174"/>
    </location>
</feature>
<dbReference type="PROSITE" id="PS51257">
    <property type="entry name" value="PROKAR_LIPOPROTEIN"/>
    <property type="match status" value="1"/>
</dbReference>
<dbReference type="InterPro" id="IPR041489">
    <property type="entry name" value="PDZ_6"/>
</dbReference>
<evidence type="ECO:0000313" key="5">
    <source>
        <dbReference type="Proteomes" id="UP000317648"/>
    </source>
</evidence>
<proteinExistence type="predicted"/>
<feature type="region of interest" description="Disordered" evidence="1">
    <location>
        <begin position="34"/>
        <end position="59"/>
    </location>
</feature>
<reference evidence="4 5" key="1">
    <citation type="submission" date="2019-02" db="EMBL/GenBank/DDBJ databases">
        <title>Deep-cultivation of Planctomycetes and their phenomic and genomic characterization uncovers novel biology.</title>
        <authorList>
            <person name="Wiegand S."/>
            <person name="Jogler M."/>
            <person name="Boedeker C."/>
            <person name="Pinto D."/>
            <person name="Vollmers J."/>
            <person name="Rivas-Marin E."/>
            <person name="Kohn T."/>
            <person name="Peeters S.H."/>
            <person name="Heuer A."/>
            <person name="Rast P."/>
            <person name="Oberbeckmann S."/>
            <person name="Bunk B."/>
            <person name="Jeske O."/>
            <person name="Meyerdierks A."/>
            <person name="Storesund J.E."/>
            <person name="Kallscheuer N."/>
            <person name="Luecker S."/>
            <person name="Lage O.M."/>
            <person name="Pohl T."/>
            <person name="Merkel B.J."/>
            <person name="Hornburger P."/>
            <person name="Mueller R.-W."/>
            <person name="Bruemmer F."/>
            <person name="Labrenz M."/>
            <person name="Spormann A.M."/>
            <person name="Op den Camp H."/>
            <person name="Overmann J."/>
            <person name="Amann R."/>
            <person name="Jetten M.S.M."/>
            <person name="Mascher T."/>
            <person name="Medema M.H."/>
            <person name="Devos D.P."/>
            <person name="Kaster A.-K."/>
            <person name="Ovreas L."/>
            <person name="Rohde M."/>
            <person name="Galperin M.Y."/>
            <person name="Jogler C."/>
        </authorList>
    </citation>
    <scope>NUCLEOTIDE SEQUENCE [LARGE SCALE GENOMIC DNA]</scope>
    <source>
        <strain evidence="4 5">Pla85_3_4</strain>
    </source>
</reference>
<dbReference type="InterPro" id="IPR001478">
    <property type="entry name" value="PDZ"/>
</dbReference>
<dbReference type="Gene3D" id="2.30.42.10">
    <property type="match status" value="1"/>
</dbReference>
<feature type="chain" id="PRO_5022235025" description="PDZ domain-containing protein" evidence="2">
    <location>
        <begin position="23"/>
        <end position="214"/>
    </location>
</feature>
<dbReference type="AlphaFoldDB" id="A0A518DYT2"/>
<keyword evidence="2" id="KW-0732">Signal</keyword>
<dbReference type="EMBL" id="CP036433">
    <property type="protein sequence ID" value="QDU97000.1"/>
    <property type="molecule type" value="Genomic_DNA"/>
</dbReference>